<dbReference type="AlphaFoldDB" id="A0AAD5XIM6"/>
<dbReference type="Proteomes" id="UP001211907">
    <property type="component" value="Unassembled WGS sequence"/>
</dbReference>
<reference evidence="1" key="1">
    <citation type="submission" date="2020-05" db="EMBL/GenBank/DDBJ databases">
        <title>Phylogenomic resolution of chytrid fungi.</title>
        <authorList>
            <person name="Stajich J.E."/>
            <person name="Amses K."/>
            <person name="Simmons R."/>
            <person name="Seto K."/>
            <person name="Myers J."/>
            <person name="Bonds A."/>
            <person name="Quandt C.A."/>
            <person name="Barry K."/>
            <person name="Liu P."/>
            <person name="Grigoriev I."/>
            <person name="Longcore J.E."/>
            <person name="James T.Y."/>
        </authorList>
    </citation>
    <scope>NUCLEOTIDE SEQUENCE</scope>
    <source>
        <strain evidence="1">JEL0513</strain>
    </source>
</reference>
<sequence>MNRVEYSVPISFSTVTAPIAEIQPPPLTPTLDPLADIDHIQAPEYSTVDLISRANTDLNLRLLVSLDLHKDHSPNFFTNIRPDSLATK</sequence>
<protein>
    <submittedName>
        <fullName evidence="1">Uncharacterized protein</fullName>
    </submittedName>
</protein>
<accession>A0AAD5XIM6</accession>
<evidence type="ECO:0000313" key="1">
    <source>
        <dbReference type="EMBL" id="KAJ3131574.1"/>
    </source>
</evidence>
<feature type="non-terminal residue" evidence="1">
    <location>
        <position position="88"/>
    </location>
</feature>
<proteinExistence type="predicted"/>
<gene>
    <name evidence="1" type="ORF">HK100_006219</name>
</gene>
<keyword evidence="2" id="KW-1185">Reference proteome</keyword>
<name>A0AAD5XIM6_9FUNG</name>
<comment type="caution">
    <text evidence="1">The sequence shown here is derived from an EMBL/GenBank/DDBJ whole genome shotgun (WGS) entry which is preliminary data.</text>
</comment>
<dbReference type="EMBL" id="JADGJH010000289">
    <property type="protein sequence ID" value="KAJ3131574.1"/>
    <property type="molecule type" value="Genomic_DNA"/>
</dbReference>
<evidence type="ECO:0000313" key="2">
    <source>
        <dbReference type="Proteomes" id="UP001211907"/>
    </source>
</evidence>
<organism evidence="1 2">
    <name type="scientific">Physocladia obscura</name>
    <dbReference type="NCBI Taxonomy" id="109957"/>
    <lineage>
        <taxon>Eukaryota</taxon>
        <taxon>Fungi</taxon>
        <taxon>Fungi incertae sedis</taxon>
        <taxon>Chytridiomycota</taxon>
        <taxon>Chytridiomycota incertae sedis</taxon>
        <taxon>Chytridiomycetes</taxon>
        <taxon>Chytridiales</taxon>
        <taxon>Chytriomycetaceae</taxon>
        <taxon>Physocladia</taxon>
    </lineage>
</organism>